<dbReference type="InterPro" id="IPR006037">
    <property type="entry name" value="RCK_C"/>
</dbReference>
<feature type="domain" description="RCK C-terminal" evidence="3">
    <location>
        <begin position="223"/>
        <end position="286"/>
    </location>
</feature>
<dbReference type="GO" id="GO:0008324">
    <property type="term" value="F:monoatomic cation transmembrane transporter activity"/>
    <property type="evidence" value="ECO:0007669"/>
    <property type="project" value="InterPro"/>
</dbReference>
<dbReference type="PANTHER" id="PTHR43833">
    <property type="entry name" value="POTASSIUM CHANNEL PROTEIN 2-RELATED-RELATED"/>
    <property type="match status" value="1"/>
</dbReference>
<evidence type="ECO:0000256" key="2">
    <source>
        <dbReference type="ARBA" id="ARBA00023065"/>
    </source>
</evidence>
<comment type="caution">
    <text evidence="4">The sequence shown here is derived from an EMBL/GenBank/DDBJ whole genome shotgun (WGS) entry which is preliminary data.</text>
</comment>
<feature type="non-terminal residue" evidence="4">
    <location>
        <position position="286"/>
    </location>
</feature>
<sequence length="286" mass="31711">RTIVIPESWKYNQTPIAKLDIPEEIIIGLIRRHHPHKAKIDSEEKEKIIIPHGKDHILAGDEVTVIGETKSMEKVNDIFEVKEEKLKSVVIVGGSKSSVELAKILHRLGVRIKIFEKDEKRCDFLADNLPEATIIHHDGKDLEFLLAEKVDAKDTFIACTQSDETNFLLSAIGKQAGCEKVIALLSDAKLAPILRQLNIRFSISKKVNISNRITSIIHADTVLSVASLCDNQAKVFEIKVSYDSKIIGIPLSELGSHLPSDMLIAVIVNRGQVIIGKGNRVISPND</sequence>
<evidence type="ECO:0000259" key="3">
    <source>
        <dbReference type="PROSITE" id="PS51202"/>
    </source>
</evidence>
<dbReference type="Gene3D" id="3.40.50.720">
    <property type="entry name" value="NAD(P)-binding Rossmann-like Domain"/>
    <property type="match status" value="1"/>
</dbReference>
<keyword evidence="1" id="KW-0813">Transport</keyword>
<dbReference type="SUPFAM" id="SSF116726">
    <property type="entry name" value="TrkA C-terminal domain-like"/>
    <property type="match status" value="2"/>
</dbReference>
<feature type="domain" description="RCK C-terminal" evidence="3">
    <location>
        <begin position="1"/>
        <end position="81"/>
    </location>
</feature>
<protein>
    <recommendedName>
        <fullName evidence="3">RCK C-terminal domain-containing protein</fullName>
    </recommendedName>
</protein>
<evidence type="ECO:0000256" key="1">
    <source>
        <dbReference type="ARBA" id="ARBA00022448"/>
    </source>
</evidence>
<dbReference type="AlphaFoldDB" id="X0UHR5"/>
<gene>
    <name evidence="4" type="ORF">S01H1_25225</name>
</gene>
<evidence type="ECO:0000313" key="4">
    <source>
        <dbReference type="EMBL" id="GAF88045.1"/>
    </source>
</evidence>
<dbReference type="InterPro" id="IPR050721">
    <property type="entry name" value="Trk_Ktr_HKT_K-transport"/>
</dbReference>
<dbReference type="GO" id="GO:0006813">
    <property type="term" value="P:potassium ion transport"/>
    <property type="evidence" value="ECO:0007669"/>
    <property type="project" value="InterPro"/>
</dbReference>
<dbReference type="Gene3D" id="3.30.70.1450">
    <property type="entry name" value="Regulator of K+ conductance, C-terminal domain"/>
    <property type="match status" value="2"/>
</dbReference>
<organism evidence="4">
    <name type="scientific">marine sediment metagenome</name>
    <dbReference type="NCBI Taxonomy" id="412755"/>
    <lineage>
        <taxon>unclassified sequences</taxon>
        <taxon>metagenomes</taxon>
        <taxon>ecological metagenomes</taxon>
    </lineage>
</organism>
<keyword evidence="2" id="KW-0406">Ion transport</keyword>
<reference evidence="4" key="1">
    <citation type="journal article" date="2014" name="Front. Microbiol.">
        <title>High frequency of phylogenetically diverse reductive dehalogenase-homologous genes in deep subseafloor sedimentary metagenomes.</title>
        <authorList>
            <person name="Kawai M."/>
            <person name="Futagami T."/>
            <person name="Toyoda A."/>
            <person name="Takaki Y."/>
            <person name="Nishi S."/>
            <person name="Hori S."/>
            <person name="Arai W."/>
            <person name="Tsubouchi T."/>
            <person name="Morono Y."/>
            <person name="Uchiyama I."/>
            <person name="Ito T."/>
            <person name="Fujiyama A."/>
            <person name="Inagaki F."/>
            <person name="Takami H."/>
        </authorList>
    </citation>
    <scope>NUCLEOTIDE SEQUENCE</scope>
    <source>
        <strain evidence="4">Expedition CK06-06</strain>
    </source>
</reference>
<dbReference type="InterPro" id="IPR003148">
    <property type="entry name" value="RCK_N"/>
</dbReference>
<dbReference type="InterPro" id="IPR036291">
    <property type="entry name" value="NAD(P)-bd_dom_sf"/>
</dbReference>
<dbReference type="SUPFAM" id="SSF51735">
    <property type="entry name" value="NAD(P)-binding Rossmann-fold domains"/>
    <property type="match status" value="1"/>
</dbReference>
<dbReference type="PROSITE" id="PS51202">
    <property type="entry name" value="RCK_C"/>
    <property type="match status" value="2"/>
</dbReference>
<dbReference type="PANTHER" id="PTHR43833:SF5">
    <property type="entry name" value="TRK SYSTEM POTASSIUM UPTAKE PROTEIN TRKA"/>
    <property type="match status" value="1"/>
</dbReference>
<dbReference type="EMBL" id="BARS01015213">
    <property type="protein sequence ID" value="GAF88045.1"/>
    <property type="molecule type" value="Genomic_DNA"/>
</dbReference>
<dbReference type="Pfam" id="PF02254">
    <property type="entry name" value="TrkA_N"/>
    <property type="match status" value="1"/>
</dbReference>
<accession>X0UHR5</accession>
<dbReference type="InterPro" id="IPR036721">
    <property type="entry name" value="RCK_C_sf"/>
</dbReference>
<proteinExistence type="predicted"/>
<name>X0UHR5_9ZZZZ</name>
<feature type="non-terminal residue" evidence="4">
    <location>
        <position position="1"/>
    </location>
</feature>